<protein>
    <submittedName>
        <fullName evidence="2">ParA family protein</fullName>
    </submittedName>
</protein>
<dbReference type="Pfam" id="PF13614">
    <property type="entry name" value="AAA_31"/>
    <property type="match status" value="1"/>
</dbReference>
<dbReference type="Gene3D" id="3.40.50.300">
    <property type="entry name" value="P-loop containing nucleotide triphosphate hydrolases"/>
    <property type="match status" value="1"/>
</dbReference>
<dbReference type="InterPro" id="IPR025669">
    <property type="entry name" value="AAA_dom"/>
</dbReference>
<dbReference type="SUPFAM" id="SSF52540">
    <property type="entry name" value="P-loop containing nucleoside triphosphate hydrolases"/>
    <property type="match status" value="1"/>
</dbReference>
<dbReference type="FunFam" id="3.40.50.300:FF:000285">
    <property type="entry name" value="Sporulation initiation inhibitor Soj"/>
    <property type="match status" value="1"/>
</dbReference>
<sequence length="254" mass="27840">MITIALINQKGGVGKTTSAVEIASRFAKAGKKTLSIDADPQANMTYIYGINPDKEGQHTLKDVFSRTVSLEDAVIKTAEGVDLVPNNILMSNADRMFIGVNSMQLLKNALKDVSSLYDICIIDSPPTLGIINWNVLIASDYVIVPVNANALSIQGLRALSETINEVKESANPELKILGLLVTRYNPRTRLSKEAIPDLEMISSKFLNTKVFESKIRQSVAIEDAQANRNSTVKGKKSPISKDYDALFEEILKEI</sequence>
<evidence type="ECO:0000313" key="3">
    <source>
        <dbReference type="Proteomes" id="UP000810292"/>
    </source>
</evidence>
<dbReference type="PANTHER" id="PTHR13696:SF52">
    <property type="entry name" value="PARA FAMILY PROTEIN CT_582"/>
    <property type="match status" value="1"/>
</dbReference>
<reference evidence="2" key="2">
    <citation type="journal article" date="2021" name="PeerJ">
        <title>Extensive microbial diversity within the chicken gut microbiome revealed by metagenomics and culture.</title>
        <authorList>
            <person name="Gilroy R."/>
            <person name="Ravi A."/>
            <person name="Getino M."/>
            <person name="Pursley I."/>
            <person name="Horton D.L."/>
            <person name="Alikhan N.F."/>
            <person name="Baker D."/>
            <person name="Gharbi K."/>
            <person name="Hall N."/>
            <person name="Watson M."/>
            <person name="Adriaenssens E.M."/>
            <person name="Foster-Nyarko E."/>
            <person name="Jarju S."/>
            <person name="Secka A."/>
            <person name="Antonio M."/>
            <person name="Oren A."/>
            <person name="Chaudhuri R.R."/>
            <person name="La Ragione R."/>
            <person name="Hildebrand F."/>
            <person name="Pallen M.J."/>
        </authorList>
    </citation>
    <scope>NUCLEOTIDE SEQUENCE</scope>
    <source>
        <strain evidence="2">14700</strain>
    </source>
</reference>
<gene>
    <name evidence="2" type="ORF">IAA72_00810</name>
</gene>
<organism evidence="2 3">
    <name type="scientific">Candidatus Ornithospirochaeta stercoravium</name>
    <dbReference type="NCBI Taxonomy" id="2840897"/>
    <lineage>
        <taxon>Bacteria</taxon>
        <taxon>Pseudomonadati</taxon>
        <taxon>Spirochaetota</taxon>
        <taxon>Spirochaetia</taxon>
        <taxon>Spirochaetales</taxon>
        <taxon>Spirochaetaceae</taxon>
        <taxon>Spirochaetaceae incertae sedis</taxon>
        <taxon>Candidatus Ornithospirochaeta</taxon>
    </lineage>
</organism>
<accession>A0A9D9I9X7</accession>
<name>A0A9D9I9X7_9SPIO</name>
<feature type="domain" description="AAA" evidence="1">
    <location>
        <begin position="3"/>
        <end position="176"/>
    </location>
</feature>
<dbReference type="EMBL" id="JADIMF010000012">
    <property type="protein sequence ID" value="MBO8468310.1"/>
    <property type="molecule type" value="Genomic_DNA"/>
</dbReference>
<dbReference type="PIRSF" id="PIRSF009320">
    <property type="entry name" value="Nuc_binding_HP_1000"/>
    <property type="match status" value="1"/>
</dbReference>
<reference evidence="2" key="1">
    <citation type="submission" date="2020-10" db="EMBL/GenBank/DDBJ databases">
        <authorList>
            <person name="Gilroy R."/>
        </authorList>
    </citation>
    <scope>NUCLEOTIDE SEQUENCE</scope>
    <source>
        <strain evidence="2">14700</strain>
    </source>
</reference>
<dbReference type="CDD" id="cd02042">
    <property type="entry name" value="ParAB_family"/>
    <property type="match status" value="1"/>
</dbReference>
<dbReference type="InterPro" id="IPR027417">
    <property type="entry name" value="P-loop_NTPase"/>
</dbReference>
<dbReference type="AlphaFoldDB" id="A0A9D9I9X7"/>
<proteinExistence type="predicted"/>
<comment type="caution">
    <text evidence="2">The sequence shown here is derived from an EMBL/GenBank/DDBJ whole genome shotgun (WGS) entry which is preliminary data.</text>
</comment>
<dbReference type="Proteomes" id="UP000810292">
    <property type="component" value="Unassembled WGS sequence"/>
</dbReference>
<evidence type="ECO:0000313" key="2">
    <source>
        <dbReference type="EMBL" id="MBO8468310.1"/>
    </source>
</evidence>
<evidence type="ECO:0000259" key="1">
    <source>
        <dbReference type="Pfam" id="PF13614"/>
    </source>
</evidence>
<dbReference type="InterPro" id="IPR050678">
    <property type="entry name" value="DNA_Partitioning_ATPase"/>
</dbReference>
<dbReference type="PANTHER" id="PTHR13696">
    <property type="entry name" value="P-LOOP CONTAINING NUCLEOSIDE TRIPHOSPHATE HYDROLASE"/>
    <property type="match status" value="1"/>
</dbReference>